<evidence type="ECO:0000313" key="2">
    <source>
        <dbReference type="EMBL" id="AFH20686.1"/>
    </source>
</evidence>
<dbReference type="SMART" id="SM01252">
    <property type="entry name" value="KilA-N"/>
    <property type="match status" value="1"/>
</dbReference>
<protein>
    <submittedName>
        <fullName evidence="2">KilA-N domain protein</fullName>
    </submittedName>
</protein>
<dbReference type="SUPFAM" id="SSF54616">
    <property type="entry name" value="DNA-binding domain of Mlu1-box binding protein MBP1"/>
    <property type="match status" value="1"/>
</dbReference>
<organism evidence="2 3">
    <name type="scientific">Escherichia phage HK446</name>
    <dbReference type="NCBI Taxonomy" id="1147145"/>
    <lineage>
        <taxon>Viruses</taxon>
        <taxon>Duplodnaviria</taxon>
        <taxon>Heunggongvirae</taxon>
        <taxon>Uroviricota</taxon>
        <taxon>Caudoviricetes</taxon>
        <taxon>Hendrixvirinae</taxon>
        <taxon>Kwaitsingvirus</taxon>
        <taxon>Kwaitsingvirus HK446</taxon>
    </lineage>
</organism>
<dbReference type="Pfam" id="PF04383">
    <property type="entry name" value="KilA-N"/>
    <property type="match status" value="1"/>
</dbReference>
<proteinExistence type="predicted"/>
<dbReference type="InterPro" id="IPR018874">
    <property type="entry name" value="Phage_Mx8_p63_C"/>
</dbReference>
<dbReference type="RefSeq" id="YP_007112011.1">
    <property type="nucleotide sequence ID" value="NC_019714.1"/>
</dbReference>
<evidence type="ECO:0000313" key="3">
    <source>
        <dbReference type="Proteomes" id="UP000010376"/>
    </source>
</evidence>
<dbReference type="InterPro" id="IPR036887">
    <property type="entry name" value="HTH_APSES_sf"/>
</dbReference>
<keyword evidence="3" id="KW-1185">Reference proteome</keyword>
<dbReference type="InterPro" id="IPR018004">
    <property type="entry name" value="KilA/APSES_HTH"/>
</dbReference>
<dbReference type="Pfam" id="PF10546">
    <property type="entry name" value="P63C"/>
    <property type="match status" value="1"/>
</dbReference>
<dbReference type="EMBL" id="JQ086372">
    <property type="protein sequence ID" value="AFH20686.1"/>
    <property type="molecule type" value="Genomic_DNA"/>
</dbReference>
<sequence length="267" mass="30524">MAYIVPLLGCPCLRELAHITKKVNTMSNIIPIDFEGHPMRFSDDGWFDATAAADKFNKEPAQWLRLPETVRYIEALKSRYGNITYVKTSRARKDRGGGTWLHPKLAVRFARWLSVDFEIWCDEQIDAIIQGSVHHIDDERIKAIFLLDKSQPWEKRFSDPFYSAMFKMSGLPRHRPGRRPALFGMISAKWVYGPVLPPEVYAEVKRRLAAGDKIHQHLKPDALTLVERQIIAVTSIANGCSDYRDFEARCMSAFPVKGQMKLLYAAA</sequence>
<reference evidence="2 3" key="1">
    <citation type="submission" date="2011-11" db="EMBL/GenBank/DDBJ databases">
        <title>The genomes of several lambdoid coliphages.</title>
        <authorList>
            <person name="Refardt D."/>
            <person name="Gencoglu M."/>
            <person name="Kunzli-Gontarczyk M."/>
            <person name="Bruggmann R."/>
            <person name="Kropinski A.M."/>
        </authorList>
    </citation>
    <scope>NUCLEOTIDE SEQUENCE [LARGE SCALE GENOMIC DNA]</scope>
</reference>
<evidence type="ECO:0000259" key="1">
    <source>
        <dbReference type="PROSITE" id="PS51301"/>
    </source>
</evidence>
<accession>K7P722</accession>
<dbReference type="Proteomes" id="UP000010376">
    <property type="component" value="Segment"/>
</dbReference>
<dbReference type="PROSITE" id="PS51301">
    <property type="entry name" value="KILA_N"/>
    <property type="match status" value="1"/>
</dbReference>
<dbReference type="KEGG" id="vg:14181897"/>
<gene>
    <name evidence="2" type="ORF">HK446_058</name>
</gene>
<feature type="domain" description="KilA-N" evidence="1">
    <location>
        <begin position="28"/>
        <end position="128"/>
    </location>
</feature>
<name>K7P722_9CAUD</name>
<dbReference type="OrthoDB" id="5374at10239"/>
<dbReference type="InterPro" id="IPR017880">
    <property type="entry name" value="KilA_N"/>
</dbReference>
<dbReference type="GeneID" id="14181897"/>
<dbReference type="GO" id="GO:0003677">
    <property type="term" value="F:DNA binding"/>
    <property type="evidence" value="ECO:0007669"/>
    <property type="project" value="InterPro"/>
</dbReference>